<name>A0A0D6LIW2_9BILA</name>
<evidence type="ECO:0000313" key="2">
    <source>
        <dbReference type="EMBL" id="EPB71995.1"/>
    </source>
</evidence>
<dbReference type="GO" id="GO:0070006">
    <property type="term" value="F:metalloaminopeptidase activity"/>
    <property type="evidence" value="ECO:0007669"/>
    <property type="project" value="TreeGrafter"/>
</dbReference>
<dbReference type="EMBL" id="KE125075">
    <property type="protein sequence ID" value="EPB71995.1"/>
    <property type="molecule type" value="Genomic_DNA"/>
</dbReference>
<dbReference type="Proteomes" id="UP000054495">
    <property type="component" value="Unassembled WGS sequence"/>
</dbReference>
<dbReference type="PANTHER" id="PTHR11533:SF299">
    <property type="entry name" value="AMINOPEPTIDASE"/>
    <property type="match status" value="1"/>
</dbReference>
<dbReference type="GO" id="GO:0005737">
    <property type="term" value="C:cytoplasm"/>
    <property type="evidence" value="ECO:0007669"/>
    <property type="project" value="TreeGrafter"/>
</dbReference>
<dbReference type="InterPro" id="IPR050344">
    <property type="entry name" value="Peptidase_M1_aminopeptidases"/>
</dbReference>
<dbReference type="Gene3D" id="1.10.390.10">
    <property type="entry name" value="Neutral Protease Domain 2"/>
    <property type="match status" value="1"/>
</dbReference>
<sequence>MVGVADFSEGAMENWGLMTFRDDIVPSNFGIVLHPETIHGGKATIAHELAHQHDRDIEEALEADSYWSTRPLSATINSPSEVKETFDTISYRKGEAIITMAARLIDEQHFRRALNLYRFDVIMLTEKWVNNSVEMSCLLGEWFPQYEIIRTTECSATMSDQLFKALSDLISCDRNCIITGDFNLSRINWGTAATIK</sequence>
<proteinExistence type="predicted"/>
<dbReference type="GO" id="GO:0005615">
    <property type="term" value="C:extracellular space"/>
    <property type="evidence" value="ECO:0007669"/>
    <property type="project" value="TreeGrafter"/>
</dbReference>
<dbReference type="GO" id="GO:0042277">
    <property type="term" value="F:peptide binding"/>
    <property type="evidence" value="ECO:0007669"/>
    <property type="project" value="TreeGrafter"/>
</dbReference>
<dbReference type="Gene3D" id="3.30.2010.30">
    <property type="match status" value="1"/>
</dbReference>
<feature type="domain" description="Peptidase M1 membrane alanine aminopeptidase" evidence="1">
    <location>
        <begin position="57"/>
        <end position="117"/>
    </location>
</feature>
<protein>
    <recommendedName>
        <fullName evidence="1">Peptidase M1 membrane alanine aminopeptidase domain-containing protein</fullName>
    </recommendedName>
</protein>
<gene>
    <name evidence="2" type="ORF">ANCCEY_08919</name>
</gene>
<dbReference type="Pfam" id="PF01433">
    <property type="entry name" value="Peptidase_M1"/>
    <property type="match status" value="2"/>
</dbReference>
<accession>A0A0D6LIW2</accession>
<dbReference type="AlphaFoldDB" id="A0A0D6LIW2"/>
<organism evidence="2 3">
    <name type="scientific">Ancylostoma ceylanicum</name>
    <dbReference type="NCBI Taxonomy" id="53326"/>
    <lineage>
        <taxon>Eukaryota</taxon>
        <taxon>Metazoa</taxon>
        <taxon>Ecdysozoa</taxon>
        <taxon>Nematoda</taxon>
        <taxon>Chromadorea</taxon>
        <taxon>Rhabditida</taxon>
        <taxon>Rhabditina</taxon>
        <taxon>Rhabditomorpha</taxon>
        <taxon>Strongyloidea</taxon>
        <taxon>Ancylostomatidae</taxon>
        <taxon>Ancylostomatinae</taxon>
        <taxon>Ancylostoma</taxon>
    </lineage>
</organism>
<dbReference type="GO" id="GO:0016020">
    <property type="term" value="C:membrane"/>
    <property type="evidence" value="ECO:0007669"/>
    <property type="project" value="TreeGrafter"/>
</dbReference>
<reference evidence="2 3" key="1">
    <citation type="submission" date="2013-05" db="EMBL/GenBank/DDBJ databases">
        <title>Draft genome of the parasitic nematode Anyclostoma ceylanicum.</title>
        <authorList>
            <person name="Mitreva M."/>
        </authorList>
    </citation>
    <scope>NUCLEOTIDE SEQUENCE [LARGE SCALE GENOMIC DNA]</scope>
</reference>
<dbReference type="SUPFAM" id="SSF55486">
    <property type="entry name" value="Metalloproteases ('zincins'), catalytic domain"/>
    <property type="match status" value="1"/>
</dbReference>
<dbReference type="GO" id="GO:0043171">
    <property type="term" value="P:peptide catabolic process"/>
    <property type="evidence" value="ECO:0007669"/>
    <property type="project" value="TreeGrafter"/>
</dbReference>
<dbReference type="InterPro" id="IPR027268">
    <property type="entry name" value="Peptidase_M4/M1_CTD_sf"/>
</dbReference>
<feature type="domain" description="Peptidase M1 membrane alanine aminopeptidase" evidence="1">
    <location>
        <begin position="1"/>
        <end position="52"/>
    </location>
</feature>
<dbReference type="GO" id="GO:0008270">
    <property type="term" value="F:zinc ion binding"/>
    <property type="evidence" value="ECO:0007669"/>
    <property type="project" value="InterPro"/>
</dbReference>
<keyword evidence="3" id="KW-1185">Reference proteome</keyword>
<evidence type="ECO:0000259" key="1">
    <source>
        <dbReference type="Pfam" id="PF01433"/>
    </source>
</evidence>
<dbReference type="InterPro" id="IPR014782">
    <property type="entry name" value="Peptidase_M1_dom"/>
</dbReference>
<dbReference type="PANTHER" id="PTHR11533">
    <property type="entry name" value="PROTEASE M1 ZINC METALLOPROTEASE"/>
    <property type="match status" value="1"/>
</dbReference>
<dbReference type="GO" id="GO:0006508">
    <property type="term" value="P:proteolysis"/>
    <property type="evidence" value="ECO:0007669"/>
    <property type="project" value="TreeGrafter"/>
</dbReference>
<evidence type="ECO:0000313" key="3">
    <source>
        <dbReference type="Proteomes" id="UP000054495"/>
    </source>
</evidence>